<gene>
    <name evidence="3" type="ORF">SAMN04488568_1142</name>
</gene>
<evidence type="ECO:0000256" key="1">
    <source>
        <dbReference type="SAM" id="MobiDB-lite"/>
    </source>
</evidence>
<organism evidence="3 4">
    <name type="scientific">Maricaulis salignorans</name>
    <dbReference type="NCBI Taxonomy" id="144026"/>
    <lineage>
        <taxon>Bacteria</taxon>
        <taxon>Pseudomonadati</taxon>
        <taxon>Pseudomonadota</taxon>
        <taxon>Alphaproteobacteria</taxon>
        <taxon>Maricaulales</taxon>
        <taxon>Maricaulaceae</taxon>
        <taxon>Maricaulis</taxon>
    </lineage>
</organism>
<dbReference type="EMBL" id="FNHG01000014">
    <property type="protein sequence ID" value="SDM55207.1"/>
    <property type="molecule type" value="Genomic_DNA"/>
</dbReference>
<evidence type="ECO:0000313" key="3">
    <source>
        <dbReference type="EMBL" id="SDM55207.1"/>
    </source>
</evidence>
<keyword evidence="2" id="KW-0812">Transmembrane</keyword>
<feature type="transmembrane region" description="Helical" evidence="2">
    <location>
        <begin position="7"/>
        <end position="23"/>
    </location>
</feature>
<feature type="transmembrane region" description="Helical" evidence="2">
    <location>
        <begin position="247"/>
        <end position="264"/>
    </location>
</feature>
<dbReference type="Pfam" id="PF15956">
    <property type="entry name" value="DUF4760"/>
    <property type="match status" value="1"/>
</dbReference>
<keyword evidence="2" id="KW-1133">Transmembrane helix</keyword>
<keyword evidence="4" id="KW-1185">Reference proteome</keyword>
<dbReference type="Proteomes" id="UP000199759">
    <property type="component" value="Unassembled WGS sequence"/>
</dbReference>
<proteinExistence type="predicted"/>
<evidence type="ECO:0000256" key="2">
    <source>
        <dbReference type="SAM" id="Phobius"/>
    </source>
</evidence>
<evidence type="ECO:0008006" key="5">
    <source>
        <dbReference type="Google" id="ProtNLM"/>
    </source>
</evidence>
<protein>
    <recommendedName>
        <fullName evidence="5">DUF4760 domain-containing protein</fullName>
    </recommendedName>
</protein>
<keyword evidence="2" id="KW-0472">Membrane</keyword>
<sequence length="340" mass="38703">MAAITGYTALISGVILLVLFLLFCGESTGMTLQTWQAVMAAALVLPFAIAVATVWIDLTASDHQTAYHFRTAEKPISLQLRLLRNLILIAYPQTIVLGFAIVDLIRHAALNTSNLGPIFILISAIMASAGWLYTNYVNALKTRHVAAIEHLSHINSNERHRNYASALKAFIAEQHHEGVDGIGDLTFSLAAVKDLWENAPTVIVEGKEYTFREVCRYFLGYLEHVAISIRVGIFDFDIIQRQRRRRLMLYFNTLFYVIIYQSAATENPPHRRGKNHYRRGNDMWENFIWLIMRMDDKSRINSDLHPYRRIDPRRLRKPTEPTPQPASGFKYGGLAEIDDA</sequence>
<feature type="transmembrane region" description="Helical" evidence="2">
    <location>
        <begin position="82"/>
        <end position="102"/>
    </location>
</feature>
<feature type="transmembrane region" description="Helical" evidence="2">
    <location>
        <begin position="114"/>
        <end position="133"/>
    </location>
</feature>
<reference evidence="3 4" key="1">
    <citation type="submission" date="2016-10" db="EMBL/GenBank/DDBJ databases">
        <authorList>
            <person name="de Groot N.N."/>
        </authorList>
    </citation>
    <scope>NUCLEOTIDE SEQUENCE [LARGE SCALE GENOMIC DNA]</scope>
    <source>
        <strain evidence="3 4">DSM 16077</strain>
    </source>
</reference>
<evidence type="ECO:0000313" key="4">
    <source>
        <dbReference type="Proteomes" id="UP000199759"/>
    </source>
</evidence>
<dbReference type="AlphaFoldDB" id="A0A1G9U5D8"/>
<accession>A0A1G9U5D8</accession>
<name>A0A1G9U5D8_9PROT</name>
<feature type="region of interest" description="Disordered" evidence="1">
    <location>
        <begin position="311"/>
        <end position="340"/>
    </location>
</feature>
<feature type="transmembrane region" description="Helical" evidence="2">
    <location>
        <begin position="35"/>
        <end position="61"/>
    </location>
</feature>
<dbReference type="InterPro" id="IPR031876">
    <property type="entry name" value="DUF4760"/>
</dbReference>